<dbReference type="Proteomes" id="UP001348817">
    <property type="component" value="Chromosome"/>
</dbReference>
<keyword evidence="6" id="KW-1185">Reference proteome</keyword>
<evidence type="ECO:0000313" key="5">
    <source>
        <dbReference type="EMBL" id="BDD08341.1"/>
    </source>
</evidence>
<dbReference type="PANTHER" id="PTHR36842:SF1">
    <property type="entry name" value="PROTEIN TOLB"/>
    <property type="match status" value="1"/>
</dbReference>
<dbReference type="AlphaFoldDB" id="A0AAU9CHR1"/>
<dbReference type="Pfam" id="PF07676">
    <property type="entry name" value="PD40"/>
    <property type="match status" value="1"/>
</dbReference>
<feature type="compositionally biased region" description="Low complexity" evidence="3">
    <location>
        <begin position="680"/>
        <end position="691"/>
    </location>
</feature>
<dbReference type="InterPro" id="IPR011042">
    <property type="entry name" value="6-blade_b-propeller_TolB-like"/>
</dbReference>
<name>A0AAU9CHR1_9BACT</name>
<feature type="region of interest" description="Disordered" evidence="3">
    <location>
        <begin position="670"/>
        <end position="793"/>
    </location>
</feature>
<dbReference type="InterPro" id="IPR011659">
    <property type="entry name" value="WD40"/>
</dbReference>
<dbReference type="KEGG" id="fax:FUAX_07730"/>
<organism evidence="5 6">
    <name type="scientific">Fulvitalea axinellae</name>
    <dbReference type="NCBI Taxonomy" id="1182444"/>
    <lineage>
        <taxon>Bacteria</taxon>
        <taxon>Pseudomonadati</taxon>
        <taxon>Bacteroidota</taxon>
        <taxon>Cytophagia</taxon>
        <taxon>Cytophagales</taxon>
        <taxon>Persicobacteraceae</taxon>
        <taxon>Fulvitalea</taxon>
    </lineage>
</organism>
<feature type="coiled-coil region" evidence="2">
    <location>
        <begin position="603"/>
        <end position="637"/>
    </location>
</feature>
<evidence type="ECO:0000256" key="3">
    <source>
        <dbReference type="SAM" id="MobiDB-lite"/>
    </source>
</evidence>
<feature type="signal peptide" evidence="4">
    <location>
        <begin position="1"/>
        <end position="22"/>
    </location>
</feature>
<keyword evidence="4" id="KW-0732">Signal</keyword>
<feature type="compositionally biased region" description="Basic and acidic residues" evidence="3">
    <location>
        <begin position="692"/>
        <end position="702"/>
    </location>
</feature>
<dbReference type="Gene3D" id="2.40.160.50">
    <property type="entry name" value="membrane protein fhac: a member of the omp85/tpsb transporter family"/>
    <property type="match status" value="1"/>
</dbReference>
<evidence type="ECO:0000313" key="6">
    <source>
        <dbReference type="Proteomes" id="UP001348817"/>
    </source>
</evidence>
<keyword evidence="2" id="KW-0175">Coiled coil</keyword>
<dbReference type="PANTHER" id="PTHR36842">
    <property type="entry name" value="PROTEIN TOLB HOMOLOG"/>
    <property type="match status" value="1"/>
</dbReference>
<feature type="compositionally biased region" description="Basic and acidic residues" evidence="3">
    <location>
        <begin position="722"/>
        <end position="745"/>
    </location>
</feature>
<sequence>MREKLLTAFITALVCFVGTASAQRMETAFGQNRIQYIEKDWRFYSSENFDLYYYGKRQDLAKEGIEYLESQFEKMTDAVGYAPFIKLKIFLYANPQELQESNVGLNYNMYTIDGRTEFFKSYVEMAYPGTKEGFKQELVYNVAKLWIEEMLSGGNIVESLQGAYLVSLPPWFAKGIARYIGYGWDAEMDDYVRSVFRERQRKGKSKPIKLSTLEGREAELVGQSVWNYIVERYGKSSVSNILNLTRIIHNEKKAISNSLAIDFEEFMAGWAEHYSEMTDQVTQHYVMPKDRLKKNTRNIRYPSLSYSPDGKYLAYAQNNKGRFAVKIRNTETKKERTILRVGLKLNNQQADYTLPLLSWKDSVTLGVIGSQYGRNYLWMYETTSKSKVKKQIPRVDQINDFDIHKGGVNIAMMSAEMDGQTDIYALSLRRFTVRKITNDPFDNINPRFMPGTNTLVFSSNRTTDTLKVTRPFDLGSEVSDNYNLFAYNFDTTKVALKRLTNSVGADILPQPVDDNQLIYASSQQGIFNLYRYNIKDEISTQVTRYSLSVRDYSYNPANSELAFVMLDGDSEHIYAEAFSHTAQNSFAPQTSRMQALNAKRIAKRIAERKKRQVQDSLENLKEELKILNAQTVEAIQKAHQGADSALVESAIQKETEPATTDSLVVEPAVQQGEVPDDSVTVKPATPTTVPKPEQKATQKEDQPSSLEKLLGGTVVSSDSEDAGDKKSNPPTEDKPEPEKPKEKDNNSLLSLDNLTFDQKPEEPRGVVTPPLGVNNSNNKPIPQDTTKNGAPKLSSTALIDTDNYVFSSDALRKVKKRKSYLVKYRLQREEKTVSGPNKYEPLFRINSGGMEMVVDPLVDFGLNVQFQVTDLLEDHRFIGTVFSTLDLTSGEMSAEYQYLKRFVDFNLKYYRRVITKDVTSVQPYDQKYKLNRFQAGVALPFTRYSRVSLSPFYTTTRFLDLKPAKFLNPSVSNDTDRDYIGAEFAWVYDDSRFSALNTPIGTRSIARLEYHYSVDDPLMTFGEISIDARHYLPIHNEITLAGRLFYGRFFGDGAKSYLLGGVNNWILGKTENDGSDAEPGTPLHFGEQVENEQALFMRYVTGLRGYDFNTLNGSNVLLASAELRIPLFRYLANSPINSNFFRNFTFVGFYDIGSAWEGSDFWPTENSINSETIESGAFNVRIKNYHTPWLASAGWGLRTSLFSYHIKLDLAWPIENYEVGDMRYFVSFGFDF</sequence>
<dbReference type="SUPFAM" id="SSF82171">
    <property type="entry name" value="DPP6 N-terminal domain-like"/>
    <property type="match status" value="1"/>
</dbReference>
<evidence type="ECO:0000256" key="4">
    <source>
        <dbReference type="SAM" id="SignalP"/>
    </source>
</evidence>
<evidence type="ECO:0000256" key="2">
    <source>
        <dbReference type="SAM" id="Coils"/>
    </source>
</evidence>
<gene>
    <name evidence="5" type="ORF">FUAX_07730</name>
</gene>
<reference evidence="5 6" key="1">
    <citation type="submission" date="2021-12" db="EMBL/GenBank/DDBJ databases">
        <title>Genome sequencing of bacteria with rrn-lacking chromosome and rrn-plasmid.</title>
        <authorList>
            <person name="Anda M."/>
            <person name="Iwasaki W."/>
        </authorList>
    </citation>
    <scope>NUCLEOTIDE SEQUENCE [LARGE SCALE GENOMIC DNA]</scope>
    <source>
        <strain evidence="5 6">DSM 100852</strain>
    </source>
</reference>
<dbReference type="EMBL" id="AP025314">
    <property type="protein sequence ID" value="BDD08341.1"/>
    <property type="molecule type" value="Genomic_DNA"/>
</dbReference>
<feature type="compositionally biased region" description="Polar residues" evidence="3">
    <location>
        <begin position="773"/>
        <end position="793"/>
    </location>
</feature>
<dbReference type="Gene3D" id="2.120.10.30">
    <property type="entry name" value="TolB, C-terminal domain"/>
    <property type="match status" value="2"/>
</dbReference>
<feature type="chain" id="PRO_5043358725" description="Translocation protein TolB" evidence="4">
    <location>
        <begin position="23"/>
        <end position="1232"/>
    </location>
</feature>
<accession>A0AAU9CHR1</accession>
<evidence type="ECO:0000256" key="1">
    <source>
        <dbReference type="ARBA" id="ARBA00009820"/>
    </source>
</evidence>
<proteinExistence type="inferred from homology"/>
<dbReference type="RefSeq" id="WP_338393607.1">
    <property type="nucleotide sequence ID" value="NZ_AP025314.1"/>
</dbReference>
<comment type="similarity">
    <text evidence="1">Belongs to the TolB family.</text>
</comment>
<evidence type="ECO:0008006" key="7">
    <source>
        <dbReference type="Google" id="ProtNLM"/>
    </source>
</evidence>
<protein>
    <recommendedName>
        <fullName evidence="7">Translocation protein TolB</fullName>
    </recommendedName>
</protein>